<feature type="region of interest" description="Disordered" evidence="4">
    <location>
        <begin position="282"/>
        <end position="301"/>
    </location>
</feature>
<dbReference type="Proteomes" id="UP000614334">
    <property type="component" value="Unassembled WGS sequence"/>
</dbReference>
<feature type="compositionally biased region" description="Basic residues" evidence="4">
    <location>
        <begin position="485"/>
        <end position="496"/>
    </location>
</feature>
<proteinExistence type="predicted"/>
<evidence type="ECO:0000256" key="4">
    <source>
        <dbReference type="SAM" id="MobiDB-lite"/>
    </source>
</evidence>
<dbReference type="InterPro" id="IPR011011">
    <property type="entry name" value="Znf_FYVE_PHD"/>
</dbReference>
<evidence type="ECO:0000256" key="2">
    <source>
        <dbReference type="ARBA" id="ARBA00022771"/>
    </source>
</evidence>
<dbReference type="EMBL" id="JACYCF010000001">
    <property type="protein sequence ID" value="KAF8761107.1"/>
    <property type="molecule type" value="Genomic_DNA"/>
</dbReference>
<dbReference type="InterPro" id="IPR013083">
    <property type="entry name" value="Znf_RING/FYVE/PHD"/>
</dbReference>
<feature type="compositionally biased region" description="Basic and acidic residues" evidence="4">
    <location>
        <begin position="177"/>
        <end position="199"/>
    </location>
</feature>
<dbReference type="InterPro" id="IPR019787">
    <property type="entry name" value="Znf_PHD-finger"/>
</dbReference>
<keyword evidence="1" id="KW-0479">Metal-binding</keyword>
<feature type="compositionally biased region" description="Low complexity" evidence="4">
    <location>
        <begin position="291"/>
        <end position="301"/>
    </location>
</feature>
<dbReference type="SUPFAM" id="SSF57903">
    <property type="entry name" value="FYVE/PHD zinc finger"/>
    <property type="match status" value="1"/>
</dbReference>
<sequence>MGRASLRAMPLAHLKAYLNAYGLRAPPHAVEKEDYVRAVLDARANEDYYRRHSIPQPTGERPKGFLARMAESFSDFVDSLPQPELSTHVHPPPVPPRHTAPRPPPPPPPRPQAAPSPSNARPTPQQPQHNPPPHHPQHRGQPPKRGAARVAKEREARLKAAEEEAELEAQRQALEEIDRRKKASVQKDDAGTSEERESQVDAPVGLPKAAAHAATKLERDGLCVICQDEDANIAIVDCGPAITASFCQADNFNPPHPERFGSQNVQHRTYNQLEYQPFQVAPPLNSSNLAQPPIQQPNPVAQQQLQSQLLPRSFTQHAATFAKFNEASEQQLALAAKVETLQATTNSLQQTVNAILENIQQVSDRGAPNRRASNPPKSDELRARSGPQSLTGDVLEPQGQQLHSLRDLIRDASPLENDGISAPGPDSNNISRLSTTPRISSDQPIAQPDAEFTISLVQQSTKVAKTPGRAKSRKSDASSQTTLKATRRSARKVKRRQRDDGTTEIPVLKKKIKLVPKTEEGVSGKAPRKSGRLEFNWKNVPIQEAELEQLIYCDKCDRAYHWGCVNILPEDPILQQEADWLCPPCEFGAQHGTTSGHTYDPNTKCRPDCPAQDNEDVMFAIDAIIGRFPHSADLSGAMMQYLVKWEDVIYCATIYLDPENEIGQAAHALIRDFETAALKENLEVNDRSQLILLKEARDGGWGYYTFPS</sequence>
<organism evidence="6 7">
    <name type="scientific">Rhizoctonia solani</name>
    <dbReference type="NCBI Taxonomy" id="456999"/>
    <lineage>
        <taxon>Eukaryota</taxon>
        <taxon>Fungi</taxon>
        <taxon>Dikarya</taxon>
        <taxon>Basidiomycota</taxon>
        <taxon>Agaricomycotina</taxon>
        <taxon>Agaricomycetes</taxon>
        <taxon>Cantharellales</taxon>
        <taxon>Ceratobasidiaceae</taxon>
        <taxon>Rhizoctonia</taxon>
    </lineage>
</organism>
<reference evidence="6" key="1">
    <citation type="submission" date="2020-09" db="EMBL/GenBank/DDBJ databases">
        <title>Comparative genome analyses of four rice-infecting Rhizoctonia solani isolates reveal extensive enrichment of homogalacturonan modification genes.</title>
        <authorList>
            <person name="Lee D.-Y."/>
            <person name="Jeon J."/>
            <person name="Kim K.-T."/>
            <person name="Cheong K."/>
            <person name="Song H."/>
            <person name="Choi G."/>
            <person name="Ko J."/>
            <person name="Opiyo S.O."/>
            <person name="Zuo S."/>
            <person name="Madhav S."/>
            <person name="Lee Y.-H."/>
            <person name="Wang G.-L."/>
        </authorList>
    </citation>
    <scope>NUCLEOTIDE SEQUENCE</scope>
    <source>
        <strain evidence="6">AG1-IA B2</strain>
    </source>
</reference>
<feature type="compositionally biased region" description="Pro residues" evidence="4">
    <location>
        <begin position="90"/>
        <end position="114"/>
    </location>
</feature>
<feature type="compositionally biased region" description="Basic and acidic residues" evidence="4">
    <location>
        <begin position="150"/>
        <end position="162"/>
    </location>
</feature>
<evidence type="ECO:0000313" key="6">
    <source>
        <dbReference type="EMBL" id="KAF8761107.1"/>
    </source>
</evidence>
<feature type="compositionally biased region" description="Low complexity" evidence="4">
    <location>
        <begin position="115"/>
        <end position="128"/>
    </location>
</feature>
<name>A0A8H7IME4_9AGAM</name>
<comment type="caution">
    <text evidence="6">The sequence shown here is derived from an EMBL/GenBank/DDBJ whole genome shotgun (WGS) entry which is preliminary data.</text>
</comment>
<accession>A0A8H7IME4</accession>
<feature type="domain" description="Zinc finger PHD-type" evidence="5">
    <location>
        <begin position="543"/>
        <end position="586"/>
    </location>
</feature>
<feature type="region of interest" description="Disordered" evidence="4">
    <location>
        <begin position="177"/>
        <end position="202"/>
    </location>
</feature>
<evidence type="ECO:0000313" key="7">
    <source>
        <dbReference type="Proteomes" id="UP000614334"/>
    </source>
</evidence>
<dbReference type="SMART" id="SM00249">
    <property type="entry name" value="PHD"/>
    <property type="match status" value="1"/>
</dbReference>
<evidence type="ECO:0000256" key="3">
    <source>
        <dbReference type="ARBA" id="ARBA00022833"/>
    </source>
</evidence>
<dbReference type="GO" id="GO:0008270">
    <property type="term" value="F:zinc ion binding"/>
    <property type="evidence" value="ECO:0007669"/>
    <property type="project" value="UniProtKB-KW"/>
</dbReference>
<dbReference type="AlphaFoldDB" id="A0A8H7IME4"/>
<evidence type="ECO:0000256" key="1">
    <source>
        <dbReference type="ARBA" id="ARBA00022723"/>
    </source>
</evidence>
<dbReference type="Pfam" id="PF00628">
    <property type="entry name" value="PHD"/>
    <property type="match status" value="1"/>
</dbReference>
<dbReference type="InterPro" id="IPR001965">
    <property type="entry name" value="Znf_PHD"/>
</dbReference>
<feature type="compositionally biased region" description="Polar residues" evidence="4">
    <location>
        <begin position="426"/>
        <end position="444"/>
    </location>
</feature>
<keyword evidence="3" id="KW-0862">Zinc</keyword>
<feature type="region of interest" description="Disordered" evidence="4">
    <location>
        <begin position="459"/>
        <end position="504"/>
    </location>
</feature>
<feature type="region of interest" description="Disordered" evidence="4">
    <location>
        <begin position="79"/>
        <end position="164"/>
    </location>
</feature>
<gene>
    <name evidence="6" type="ORF">RHS01_01053</name>
</gene>
<feature type="region of interest" description="Disordered" evidence="4">
    <location>
        <begin position="414"/>
        <end position="444"/>
    </location>
</feature>
<keyword evidence="2" id="KW-0863">Zinc-finger</keyword>
<evidence type="ECO:0000259" key="5">
    <source>
        <dbReference type="SMART" id="SM00249"/>
    </source>
</evidence>
<dbReference type="Gene3D" id="3.30.40.10">
    <property type="entry name" value="Zinc/RING finger domain, C3HC4 (zinc finger)"/>
    <property type="match status" value="1"/>
</dbReference>
<feature type="region of interest" description="Disordered" evidence="4">
    <location>
        <begin position="360"/>
        <end position="399"/>
    </location>
</feature>
<protein>
    <submittedName>
        <fullName evidence="6">Chromatin organization modifier domain</fullName>
    </submittedName>
</protein>